<proteinExistence type="predicted"/>
<comment type="caution">
    <text evidence="1">The sequence shown here is derived from an EMBL/GenBank/DDBJ whole genome shotgun (WGS) entry which is preliminary data.</text>
</comment>
<evidence type="ECO:0000313" key="2">
    <source>
        <dbReference type="Proteomes" id="UP000234857"/>
    </source>
</evidence>
<dbReference type="AlphaFoldDB" id="A0A2N5ZEQ4"/>
<dbReference type="EMBL" id="PKTG01000095">
    <property type="protein sequence ID" value="PLX17124.1"/>
    <property type="molecule type" value="Genomic_DNA"/>
</dbReference>
<sequence>MPLSFISRLFDDNIFFPMELDDINYPAILSNYFPKYSNNSNFEYFVYYDFKEKGGIYLLFLSDSIQRETRFYYYKDPLESLQSFYVQEKELINKNTPVILFSDLSYQNFRKVSERADFVDYIINFQDFEQGDIFGKKIRNIKKDSNILYKMDILFGNHGFLTFDFYEIPLEKIDSSLFMKRVIDTRRFSVDEK</sequence>
<protein>
    <submittedName>
        <fullName evidence="1">Uncharacterized protein</fullName>
    </submittedName>
</protein>
<organism evidence="1 2">
    <name type="scientific">Muiribacterium halophilum</name>
    <dbReference type="NCBI Taxonomy" id="2053465"/>
    <lineage>
        <taxon>Bacteria</taxon>
        <taxon>Candidatus Muiribacteriota</taxon>
        <taxon>Candidatus Muiribacteriia</taxon>
        <taxon>Candidatus Muiribacteriales</taxon>
        <taxon>Candidatus Muiribacteriaceae</taxon>
        <taxon>Candidatus Muiribacterium</taxon>
    </lineage>
</organism>
<gene>
    <name evidence="1" type="ORF">C0601_08345</name>
</gene>
<reference evidence="1 2" key="1">
    <citation type="submission" date="2017-11" db="EMBL/GenBank/DDBJ databases">
        <title>Genome-resolved metagenomics identifies genetic mobility, metabolic interactions, and unexpected diversity in perchlorate-reducing communities.</title>
        <authorList>
            <person name="Barnum T.P."/>
            <person name="Figueroa I.A."/>
            <person name="Carlstrom C.I."/>
            <person name="Lucas L.N."/>
            <person name="Engelbrektson A.L."/>
            <person name="Coates J.D."/>
        </authorList>
    </citation>
    <scope>NUCLEOTIDE SEQUENCE [LARGE SCALE GENOMIC DNA]</scope>
    <source>
        <strain evidence="1">BM706</strain>
    </source>
</reference>
<name>A0A2N5ZEQ4_MUIH1</name>
<accession>A0A2N5ZEQ4</accession>
<dbReference type="Proteomes" id="UP000234857">
    <property type="component" value="Unassembled WGS sequence"/>
</dbReference>
<evidence type="ECO:0000313" key="1">
    <source>
        <dbReference type="EMBL" id="PLX17124.1"/>
    </source>
</evidence>